<proteinExistence type="predicted"/>
<feature type="signal peptide" evidence="1">
    <location>
        <begin position="1"/>
        <end position="24"/>
    </location>
</feature>
<organism evidence="2 3">
    <name type="scientific">Pannus brasiliensis CCIBt3594</name>
    <dbReference type="NCBI Taxonomy" id="1427578"/>
    <lineage>
        <taxon>Bacteria</taxon>
        <taxon>Bacillati</taxon>
        <taxon>Cyanobacteriota</taxon>
        <taxon>Cyanophyceae</taxon>
        <taxon>Oscillatoriophycideae</taxon>
        <taxon>Chroococcales</taxon>
        <taxon>Microcystaceae</taxon>
        <taxon>Pannus</taxon>
    </lineage>
</organism>
<sequence length="108" mass="12072">MKRFLLGVLSVFFLSTLSIPSTRAATNSGENAPRLEPFYLVHLGYQGYFEKQGIPSNGAFLVGIKSRKVTPITLVQSAIVRGRLSPETLNDRSYLFHVTNLLQLIEPY</sequence>
<evidence type="ECO:0000313" key="2">
    <source>
        <dbReference type="EMBL" id="MEG3435763.1"/>
    </source>
</evidence>
<protein>
    <submittedName>
        <fullName evidence="2">Uncharacterized protein</fullName>
    </submittedName>
</protein>
<dbReference type="AlphaFoldDB" id="A0AAW9QF63"/>
<feature type="chain" id="PRO_5043331508" evidence="1">
    <location>
        <begin position="25"/>
        <end position="108"/>
    </location>
</feature>
<dbReference type="RefSeq" id="WP_332863215.1">
    <property type="nucleotide sequence ID" value="NZ_JBAFSM010000002.1"/>
</dbReference>
<evidence type="ECO:0000256" key="1">
    <source>
        <dbReference type="SAM" id="SignalP"/>
    </source>
</evidence>
<name>A0AAW9QF63_9CHRO</name>
<evidence type="ECO:0000313" key="3">
    <source>
        <dbReference type="Proteomes" id="UP001328733"/>
    </source>
</evidence>
<accession>A0AAW9QF63</accession>
<dbReference type="EMBL" id="JBAFSM010000002">
    <property type="protein sequence ID" value="MEG3435763.1"/>
    <property type="molecule type" value="Genomic_DNA"/>
</dbReference>
<dbReference type="Proteomes" id="UP001328733">
    <property type="component" value="Unassembled WGS sequence"/>
</dbReference>
<reference evidence="2 3" key="1">
    <citation type="submission" date="2024-01" db="EMBL/GenBank/DDBJ databases">
        <title>Genomic insights into the taxonomy and metabolism of the cyanobacterium Pannus brasiliensis CCIBt3594.</title>
        <authorList>
            <person name="Machado M."/>
            <person name="Botero N.B."/>
            <person name="Andreote A.P.D."/>
            <person name="Feitosa A.M.T."/>
            <person name="Popin R."/>
            <person name="Sivonen K."/>
            <person name="Fiore M.F."/>
        </authorList>
    </citation>
    <scope>NUCLEOTIDE SEQUENCE [LARGE SCALE GENOMIC DNA]</scope>
    <source>
        <strain evidence="2 3">CCIBt3594</strain>
    </source>
</reference>
<keyword evidence="3" id="KW-1185">Reference proteome</keyword>
<comment type="caution">
    <text evidence="2">The sequence shown here is derived from an EMBL/GenBank/DDBJ whole genome shotgun (WGS) entry which is preliminary data.</text>
</comment>
<gene>
    <name evidence="2" type="ORF">V0288_01405</name>
</gene>
<keyword evidence="1" id="KW-0732">Signal</keyword>